<keyword evidence="1" id="KW-0812">Transmembrane</keyword>
<feature type="transmembrane region" description="Helical" evidence="1">
    <location>
        <begin position="95"/>
        <end position="115"/>
    </location>
</feature>
<evidence type="ECO:0000313" key="2">
    <source>
        <dbReference type="EMBL" id="MCL7042519.1"/>
    </source>
</evidence>
<protein>
    <submittedName>
        <fullName evidence="2">Uncharacterized protein</fullName>
    </submittedName>
</protein>
<dbReference type="EMBL" id="JAJJMA010236312">
    <property type="protein sequence ID" value="MCL7042519.1"/>
    <property type="molecule type" value="Genomic_DNA"/>
</dbReference>
<organism evidence="2 3">
    <name type="scientific">Papaver nudicaule</name>
    <name type="common">Iceland poppy</name>
    <dbReference type="NCBI Taxonomy" id="74823"/>
    <lineage>
        <taxon>Eukaryota</taxon>
        <taxon>Viridiplantae</taxon>
        <taxon>Streptophyta</taxon>
        <taxon>Embryophyta</taxon>
        <taxon>Tracheophyta</taxon>
        <taxon>Spermatophyta</taxon>
        <taxon>Magnoliopsida</taxon>
        <taxon>Ranunculales</taxon>
        <taxon>Papaveraceae</taxon>
        <taxon>Papaveroideae</taxon>
        <taxon>Papaver</taxon>
    </lineage>
</organism>
<keyword evidence="1" id="KW-0472">Membrane</keyword>
<name>A0AA41VJM2_PAPNU</name>
<proteinExistence type="predicted"/>
<keyword evidence="3" id="KW-1185">Reference proteome</keyword>
<dbReference type="AlphaFoldDB" id="A0AA41VJM2"/>
<evidence type="ECO:0000256" key="1">
    <source>
        <dbReference type="SAM" id="Phobius"/>
    </source>
</evidence>
<evidence type="ECO:0000313" key="3">
    <source>
        <dbReference type="Proteomes" id="UP001177140"/>
    </source>
</evidence>
<gene>
    <name evidence="2" type="ORF">MKW94_017664</name>
</gene>
<dbReference type="Proteomes" id="UP001177140">
    <property type="component" value="Unassembled WGS sequence"/>
</dbReference>
<reference evidence="2" key="1">
    <citation type="submission" date="2022-03" db="EMBL/GenBank/DDBJ databases">
        <title>A functionally conserved STORR gene fusion in Papaver species that diverged 16.8 million years ago.</title>
        <authorList>
            <person name="Catania T."/>
        </authorList>
    </citation>
    <scope>NUCLEOTIDE SEQUENCE</scope>
    <source>
        <strain evidence="2">S-191538</strain>
    </source>
</reference>
<sequence length="196" mass="22070">MSTTKFADDVLVSVELSPSGTGENDKANAQRSCMPFRYFCLDKITMLWPETRLPVISSVKSADQHNIDIDGKHYQNKEAAGIAINCGFEDSYLEVLLMVSSFLLSFASSGAFYFIQALSIVGFHDQLLKHSLVAFKWVFAASFFCNFLGVLTCLILQSRREYHSFKKFSLIISNTVSFLLMVIGYGLLISFNIQRR</sequence>
<comment type="caution">
    <text evidence="2">The sequence shown here is derived from an EMBL/GenBank/DDBJ whole genome shotgun (WGS) entry which is preliminary data.</text>
</comment>
<feature type="transmembrane region" description="Helical" evidence="1">
    <location>
        <begin position="135"/>
        <end position="156"/>
    </location>
</feature>
<feature type="transmembrane region" description="Helical" evidence="1">
    <location>
        <begin position="168"/>
        <end position="193"/>
    </location>
</feature>
<accession>A0AA41VJM2</accession>
<keyword evidence="1" id="KW-1133">Transmembrane helix</keyword>